<proteinExistence type="predicted"/>
<name>A0A383RLU2_PAEAL</name>
<evidence type="ECO:0000256" key="2">
    <source>
        <dbReference type="ARBA" id="ARBA00022692"/>
    </source>
</evidence>
<keyword evidence="4 5" id="KW-0472">Membrane</keyword>
<evidence type="ECO:0000256" key="3">
    <source>
        <dbReference type="ARBA" id="ARBA00022989"/>
    </source>
</evidence>
<sequence>MQAWLSRIDPITKGVWLFGTGLAVMISMKLNWQLGWFLSLLIIGVTGAGWSGARWRTVLILLLGFALPLFLFQCLVLPGTKIRFTILGLNLTEEACRTSLTLTLRALTLFLSSLLYAATTEPRDVVTALSHHLKLPNRFAFAVAIALRFVPLLAEEARNIREAQRMRQLTAPQGIGERMRLAGQYVAAVTSSAMRRVQNVATAMEVKQFGATAVRTSWRTLRFTVLGISFATAAVGAMTATILLG</sequence>
<gene>
    <name evidence="6" type="ORF">PBLR_15874</name>
</gene>
<dbReference type="CDD" id="cd16914">
    <property type="entry name" value="EcfT"/>
    <property type="match status" value="1"/>
</dbReference>
<feature type="transmembrane region" description="Helical" evidence="5">
    <location>
        <begin position="59"/>
        <end position="79"/>
    </location>
</feature>
<comment type="subcellular location">
    <subcellularLocation>
        <location evidence="1">Membrane</location>
        <topology evidence="1">Multi-pass membrane protein</topology>
    </subcellularLocation>
</comment>
<dbReference type="GO" id="GO:0005886">
    <property type="term" value="C:plasma membrane"/>
    <property type="evidence" value="ECO:0007669"/>
    <property type="project" value="TreeGrafter"/>
</dbReference>
<keyword evidence="2 5" id="KW-0812">Transmembrane</keyword>
<accession>A0A383RLU2</accession>
<dbReference type="Pfam" id="PF02361">
    <property type="entry name" value="CbiQ"/>
    <property type="match status" value="1"/>
</dbReference>
<keyword evidence="3 5" id="KW-1133">Transmembrane helix</keyword>
<dbReference type="InterPro" id="IPR003339">
    <property type="entry name" value="ABC/ECF_trnsptr_transmembrane"/>
</dbReference>
<organism evidence="6 7">
    <name type="scientific">Paenibacillus alvei</name>
    <name type="common">Bacillus alvei</name>
    <dbReference type="NCBI Taxonomy" id="44250"/>
    <lineage>
        <taxon>Bacteria</taxon>
        <taxon>Bacillati</taxon>
        <taxon>Bacillota</taxon>
        <taxon>Bacilli</taxon>
        <taxon>Bacillales</taxon>
        <taxon>Paenibacillaceae</taxon>
        <taxon>Paenibacillus</taxon>
    </lineage>
</organism>
<feature type="transmembrane region" description="Helical" evidence="5">
    <location>
        <begin position="223"/>
        <end position="244"/>
    </location>
</feature>
<dbReference type="RefSeq" id="WP_138189046.1">
    <property type="nucleotide sequence ID" value="NZ_LS992241.1"/>
</dbReference>
<evidence type="ECO:0000313" key="6">
    <source>
        <dbReference type="EMBL" id="SYX87444.1"/>
    </source>
</evidence>
<evidence type="ECO:0000256" key="1">
    <source>
        <dbReference type="ARBA" id="ARBA00004141"/>
    </source>
</evidence>
<dbReference type="PANTHER" id="PTHR33514:SF13">
    <property type="entry name" value="PROTEIN ABCI12, CHLOROPLASTIC"/>
    <property type="match status" value="1"/>
</dbReference>
<reference evidence="7" key="1">
    <citation type="submission" date="2018-08" db="EMBL/GenBank/DDBJ databases">
        <authorList>
            <person name="Chevrot R."/>
        </authorList>
    </citation>
    <scope>NUCLEOTIDE SEQUENCE [LARGE SCALE GENOMIC DNA]</scope>
</reference>
<dbReference type="Proteomes" id="UP000304148">
    <property type="component" value="Chromosome"/>
</dbReference>
<dbReference type="PANTHER" id="PTHR33514">
    <property type="entry name" value="PROTEIN ABCI12, CHLOROPLASTIC"/>
    <property type="match status" value="1"/>
</dbReference>
<evidence type="ECO:0000256" key="5">
    <source>
        <dbReference type="SAM" id="Phobius"/>
    </source>
</evidence>
<protein>
    <submittedName>
        <fullName evidence="6">Cobalt transport protein</fullName>
    </submittedName>
</protein>
<feature type="transmembrane region" description="Helical" evidence="5">
    <location>
        <begin position="34"/>
        <end position="53"/>
    </location>
</feature>
<dbReference type="AlphaFoldDB" id="A0A383RLU2"/>
<dbReference type="EMBL" id="LS992241">
    <property type="protein sequence ID" value="SYX87444.1"/>
    <property type="molecule type" value="Genomic_DNA"/>
</dbReference>
<evidence type="ECO:0000256" key="4">
    <source>
        <dbReference type="ARBA" id="ARBA00023136"/>
    </source>
</evidence>
<evidence type="ECO:0000313" key="7">
    <source>
        <dbReference type="Proteomes" id="UP000304148"/>
    </source>
</evidence>